<accession>A0A2B4RNY8</accession>
<evidence type="ECO:0000313" key="2">
    <source>
        <dbReference type="Proteomes" id="UP000225706"/>
    </source>
</evidence>
<sequence length="105" mass="11679">MDLKIYKGLGVVTGKFYNMHQDWSKAPEWVKEHYKIEEQQHCGDITNIRQGAIKGVVQAVGEFAKQSPLDATLMGKEMAKTVGITDQQGFAFSSGFLQTANLSQK</sequence>
<proteinExistence type="predicted"/>
<protein>
    <submittedName>
        <fullName evidence="1">Uncharacterized protein</fullName>
    </submittedName>
</protein>
<evidence type="ECO:0000313" key="1">
    <source>
        <dbReference type="EMBL" id="PFX18057.1"/>
    </source>
</evidence>
<gene>
    <name evidence="1" type="ORF">AWC38_SpisGene17587</name>
</gene>
<dbReference type="Proteomes" id="UP000225706">
    <property type="component" value="Unassembled WGS sequence"/>
</dbReference>
<organism evidence="1 2">
    <name type="scientific">Stylophora pistillata</name>
    <name type="common">Smooth cauliflower coral</name>
    <dbReference type="NCBI Taxonomy" id="50429"/>
    <lineage>
        <taxon>Eukaryota</taxon>
        <taxon>Metazoa</taxon>
        <taxon>Cnidaria</taxon>
        <taxon>Anthozoa</taxon>
        <taxon>Hexacorallia</taxon>
        <taxon>Scleractinia</taxon>
        <taxon>Astrocoeniina</taxon>
        <taxon>Pocilloporidae</taxon>
        <taxon>Stylophora</taxon>
    </lineage>
</organism>
<name>A0A2B4RNY8_STYPI</name>
<dbReference type="EMBL" id="LSMT01000433">
    <property type="protein sequence ID" value="PFX18057.1"/>
    <property type="molecule type" value="Genomic_DNA"/>
</dbReference>
<comment type="caution">
    <text evidence="1">The sequence shown here is derived from an EMBL/GenBank/DDBJ whole genome shotgun (WGS) entry which is preliminary data.</text>
</comment>
<reference evidence="2" key="1">
    <citation type="journal article" date="2017" name="bioRxiv">
        <title>Comparative analysis of the genomes of Stylophora pistillata and Acropora digitifera provides evidence for extensive differences between species of corals.</title>
        <authorList>
            <person name="Voolstra C.R."/>
            <person name="Li Y."/>
            <person name="Liew Y.J."/>
            <person name="Baumgarten S."/>
            <person name="Zoccola D."/>
            <person name="Flot J.-F."/>
            <person name="Tambutte S."/>
            <person name="Allemand D."/>
            <person name="Aranda M."/>
        </authorList>
    </citation>
    <scope>NUCLEOTIDE SEQUENCE [LARGE SCALE GENOMIC DNA]</scope>
</reference>
<keyword evidence="2" id="KW-1185">Reference proteome</keyword>
<dbReference type="AlphaFoldDB" id="A0A2B4RNY8"/>
<dbReference type="OrthoDB" id="5974413at2759"/>